<evidence type="ECO:0000256" key="1">
    <source>
        <dbReference type="SAM" id="MobiDB-lite"/>
    </source>
</evidence>
<dbReference type="EMBL" id="JACBYW010000007">
    <property type="protein sequence ID" value="NYH80315.1"/>
    <property type="molecule type" value="Genomic_DNA"/>
</dbReference>
<dbReference type="Proteomes" id="UP000548304">
    <property type="component" value="Unassembled WGS sequence"/>
</dbReference>
<sequence>MGKKDKDGLFPEPEKPCQHRNRRQNEHQIICNDCGAVLGDAPHYH</sequence>
<proteinExistence type="predicted"/>
<feature type="compositionally biased region" description="Basic and acidic residues" evidence="1">
    <location>
        <begin position="1"/>
        <end position="17"/>
    </location>
</feature>
<protein>
    <submittedName>
        <fullName evidence="2">Uncharacterized protein</fullName>
    </submittedName>
</protein>
<comment type="caution">
    <text evidence="2">The sequence shown here is derived from an EMBL/GenBank/DDBJ whole genome shotgun (WGS) entry which is preliminary data.</text>
</comment>
<keyword evidence="3" id="KW-1185">Reference proteome</keyword>
<name>A0A852Z4S7_9ACTN</name>
<evidence type="ECO:0000313" key="3">
    <source>
        <dbReference type="Proteomes" id="UP000548304"/>
    </source>
</evidence>
<evidence type="ECO:0000313" key="2">
    <source>
        <dbReference type="EMBL" id="NYH80315.1"/>
    </source>
</evidence>
<gene>
    <name evidence="2" type="ORF">FHR84_003672</name>
</gene>
<organism evidence="2 3">
    <name type="scientific">Actinopolyspora biskrensis</name>
    <dbReference type="NCBI Taxonomy" id="1470178"/>
    <lineage>
        <taxon>Bacteria</taxon>
        <taxon>Bacillati</taxon>
        <taxon>Actinomycetota</taxon>
        <taxon>Actinomycetes</taxon>
        <taxon>Actinopolysporales</taxon>
        <taxon>Actinopolysporaceae</taxon>
        <taxon>Actinopolyspora</taxon>
    </lineage>
</organism>
<dbReference type="AlphaFoldDB" id="A0A852Z4S7"/>
<accession>A0A852Z4S7</accession>
<reference evidence="2 3" key="1">
    <citation type="submission" date="2020-07" db="EMBL/GenBank/DDBJ databases">
        <title>Genomic Encyclopedia of Type Strains, Phase III (KMG-III): the genomes of soil and plant-associated and newly described type strains.</title>
        <authorList>
            <person name="Whitman W."/>
        </authorList>
    </citation>
    <scope>NUCLEOTIDE SEQUENCE [LARGE SCALE GENOMIC DNA]</scope>
    <source>
        <strain evidence="2 3">CECT 8576</strain>
    </source>
</reference>
<dbReference type="RefSeq" id="WP_179536682.1">
    <property type="nucleotide sequence ID" value="NZ_JACBYW010000007.1"/>
</dbReference>
<feature type="region of interest" description="Disordered" evidence="1">
    <location>
        <begin position="1"/>
        <end position="24"/>
    </location>
</feature>